<keyword evidence="2" id="KW-1185">Reference proteome</keyword>
<name>A0ABU2D511_9EURY</name>
<dbReference type="Proteomes" id="UP001246244">
    <property type="component" value="Unassembled WGS sequence"/>
</dbReference>
<organism evidence="1 2">
    <name type="scientific">Methanosarcina baikalica</name>
    <dbReference type="NCBI Taxonomy" id="3073890"/>
    <lineage>
        <taxon>Archaea</taxon>
        <taxon>Methanobacteriati</taxon>
        <taxon>Methanobacteriota</taxon>
        <taxon>Stenosarchaea group</taxon>
        <taxon>Methanomicrobia</taxon>
        <taxon>Methanosarcinales</taxon>
        <taxon>Methanosarcinaceae</taxon>
        <taxon>Methanosarcina</taxon>
    </lineage>
</organism>
<dbReference type="RefSeq" id="WP_310577077.1">
    <property type="nucleotide sequence ID" value="NZ_JAVKPK010000086.1"/>
</dbReference>
<proteinExistence type="predicted"/>
<protein>
    <submittedName>
        <fullName evidence="1">Uncharacterized protein</fullName>
    </submittedName>
</protein>
<dbReference type="EMBL" id="JAVKPK010000086">
    <property type="protein sequence ID" value="MDR7667046.1"/>
    <property type="molecule type" value="Genomic_DNA"/>
</dbReference>
<reference evidence="2" key="1">
    <citation type="submission" date="2023-07" db="EMBL/GenBank/DDBJ databases">
        <title>Whole-genome sequencing of a new Methanosarcina sp. Z-7115.</title>
        <authorList>
            <person name="Zhilina T.N."/>
            <person name="Merkel A.Y."/>
        </authorList>
    </citation>
    <scope>NUCLEOTIDE SEQUENCE [LARGE SCALE GENOMIC DNA]</scope>
    <source>
        <strain evidence="2">Z-7115</strain>
    </source>
</reference>
<accession>A0ABU2D511</accession>
<gene>
    <name evidence="1" type="ORF">RG963_14925</name>
</gene>
<evidence type="ECO:0000313" key="1">
    <source>
        <dbReference type="EMBL" id="MDR7667046.1"/>
    </source>
</evidence>
<sequence>MNGEIVDGTKHAALDRDEHAVETAWKALDDGLTVEIVWEALNLIELYITLRMIEHLLLTVEYILLEVRTNPLELIEQEFVQGIKVLGGFFEEGKSRLYQIFNMYHISGTGINVHGHITTDSKKDTGFYGDFIVGPGRTSTYPPVPYITGALTSSYCC</sequence>
<evidence type="ECO:0000313" key="2">
    <source>
        <dbReference type="Proteomes" id="UP001246244"/>
    </source>
</evidence>
<comment type="caution">
    <text evidence="1">The sequence shown here is derived from an EMBL/GenBank/DDBJ whole genome shotgun (WGS) entry which is preliminary data.</text>
</comment>